<protein>
    <recommendedName>
        <fullName evidence="3">Fibrinogen C-terminal domain-containing protein</fullName>
    </recommendedName>
</protein>
<dbReference type="CDD" id="cd00087">
    <property type="entry name" value="FReD"/>
    <property type="match status" value="1"/>
</dbReference>
<dbReference type="EMBL" id="CAUEEQ010051259">
    <property type="protein sequence ID" value="CAJ0960957.1"/>
    <property type="molecule type" value="Genomic_DNA"/>
</dbReference>
<dbReference type="InterPro" id="IPR002181">
    <property type="entry name" value="Fibrinogen_a/b/g_C_dom"/>
</dbReference>
<dbReference type="InterPro" id="IPR020837">
    <property type="entry name" value="Fibrinogen_CS"/>
</dbReference>
<dbReference type="InterPro" id="IPR050373">
    <property type="entry name" value="Fibrinogen_C-term_domain"/>
</dbReference>
<dbReference type="PANTHER" id="PTHR19143">
    <property type="entry name" value="FIBRINOGEN/TENASCIN/ANGIOPOEITIN"/>
    <property type="match status" value="1"/>
</dbReference>
<keyword evidence="5" id="KW-1185">Reference proteome</keyword>
<dbReference type="SMART" id="SM00186">
    <property type="entry name" value="FBG"/>
    <property type="match status" value="1"/>
</dbReference>
<dbReference type="Gene3D" id="3.90.215.10">
    <property type="entry name" value="Gamma Fibrinogen, chain A, domain 1"/>
    <property type="match status" value="1"/>
</dbReference>
<dbReference type="Proteomes" id="UP001176940">
    <property type="component" value="Unassembled WGS sequence"/>
</dbReference>
<gene>
    <name evidence="4" type="ORF">RIMI_LOCUS17508736</name>
</gene>
<feature type="domain" description="Fibrinogen C-terminal" evidence="3">
    <location>
        <begin position="288"/>
        <end position="520"/>
    </location>
</feature>
<evidence type="ECO:0000256" key="2">
    <source>
        <dbReference type="SAM" id="Coils"/>
    </source>
</evidence>
<evidence type="ECO:0000256" key="1">
    <source>
        <dbReference type="ARBA" id="ARBA00023157"/>
    </source>
</evidence>
<evidence type="ECO:0000313" key="4">
    <source>
        <dbReference type="EMBL" id="CAJ0960957.1"/>
    </source>
</evidence>
<dbReference type="InterPro" id="IPR014716">
    <property type="entry name" value="Fibrinogen_a/b/g_C_1"/>
</dbReference>
<feature type="coiled-coil region" evidence="2">
    <location>
        <begin position="56"/>
        <end position="139"/>
    </location>
</feature>
<dbReference type="SUPFAM" id="SSF56496">
    <property type="entry name" value="Fibrinogen C-terminal domain-like"/>
    <property type="match status" value="1"/>
</dbReference>
<name>A0ABN9MAI6_9NEOB</name>
<dbReference type="PANTHER" id="PTHR19143:SF189">
    <property type="entry name" value="FIBROLEUKIN"/>
    <property type="match status" value="1"/>
</dbReference>
<accession>A0ABN9MAI6</accession>
<dbReference type="PROSITE" id="PS00514">
    <property type="entry name" value="FIBRINOGEN_C_1"/>
    <property type="match status" value="1"/>
</dbReference>
<evidence type="ECO:0000259" key="3">
    <source>
        <dbReference type="PROSITE" id="PS51406"/>
    </source>
</evidence>
<comment type="caution">
    <text evidence="4">The sequence shown here is derived from an EMBL/GenBank/DDBJ whole genome shotgun (WGS) entry which is preliminary data.</text>
</comment>
<keyword evidence="2" id="KW-0175">Coiled coil</keyword>
<organism evidence="4 5">
    <name type="scientific">Ranitomeya imitator</name>
    <name type="common">mimic poison frog</name>
    <dbReference type="NCBI Taxonomy" id="111125"/>
    <lineage>
        <taxon>Eukaryota</taxon>
        <taxon>Metazoa</taxon>
        <taxon>Chordata</taxon>
        <taxon>Craniata</taxon>
        <taxon>Vertebrata</taxon>
        <taxon>Euteleostomi</taxon>
        <taxon>Amphibia</taxon>
        <taxon>Batrachia</taxon>
        <taxon>Anura</taxon>
        <taxon>Neobatrachia</taxon>
        <taxon>Hyloidea</taxon>
        <taxon>Dendrobatidae</taxon>
        <taxon>Dendrobatinae</taxon>
        <taxon>Ranitomeya</taxon>
    </lineage>
</organism>
<evidence type="ECO:0000313" key="5">
    <source>
        <dbReference type="Proteomes" id="UP001176940"/>
    </source>
</evidence>
<dbReference type="NCBIfam" id="NF040941">
    <property type="entry name" value="GGGWT_bact"/>
    <property type="match status" value="1"/>
</dbReference>
<dbReference type="Pfam" id="PF00147">
    <property type="entry name" value="Fibrinogen_C"/>
    <property type="match status" value="1"/>
</dbReference>
<dbReference type="PROSITE" id="PS51406">
    <property type="entry name" value="FIBRINOGEN_C_2"/>
    <property type="match status" value="1"/>
</dbReference>
<sequence length="523" mass="60691">MWHTGAEQEDVPAGNPGNACPIKMKNGGKCDEDGNCPYQITLPPMTIQLPKQWQLLEKTLKEVQSLKEMVNNLKKSCQDCKLQADETTEKENTEVPDGGGQVNQMQDLQSKIKKMSISLKNARSQITNLQDQMEKMSMNNVDDYIDRKMANLSFTFDNVNKCSDNCQAKEGIRESIKFMDDPQSIKAEVGVKQLPQLRANIFRSALQIIEGTCTDNRHYSITEIQFKTDTRRNEGPARKLTNYEEKGRHERWMEMIDSMEWVCCEFCYRTPSCGHEWYFGEFCPWTPSDIQIFFKDCSDYYKLGKRLNGIYQVMPDPRNKTFEVFCDMESMGGGWTVVQRREDGRISFNRTWDEYKNGFGNLSGEFWLGNDRLHLLSKSSNMILRIELEDFKGMKEYAVYDEFYVANEYLKYKLSVNGYSGTAGDALHFSKQYNHDQKFFTTPDKDNDRYPSGNCGAYYSSGWWFDACMSANLNGKYYEKEYKGVRNGIFWGTWQGVSEENLNSFRQAFKTARMMIRPKDFST</sequence>
<reference evidence="4" key="1">
    <citation type="submission" date="2023-07" db="EMBL/GenBank/DDBJ databases">
        <authorList>
            <person name="Stuckert A."/>
        </authorList>
    </citation>
    <scope>NUCLEOTIDE SEQUENCE</scope>
</reference>
<keyword evidence="1" id="KW-1015">Disulfide bond</keyword>
<proteinExistence type="predicted"/>
<dbReference type="InterPro" id="IPR036056">
    <property type="entry name" value="Fibrinogen-like_C"/>
</dbReference>